<comment type="similarity">
    <text evidence="1">Belongs to the MON2 family.</text>
</comment>
<proteinExistence type="inferred from homology"/>
<feature type="compositionally biased region" description="Polar residues" evidence="4">
    <location>
        <begin position="694"/>
        <end position="706"/>
    </location>
</feature>
<keyword evidence="9" id="KW-1185">Reference proteome</keyword>
<evidence type="ECO:0000259" key="5">
    <source>
        <dbReference type="Pfam" id="PF12783"/>
    </source>
</evidence>
<accession>J7RFZ3</accession>
<dbReference type="FunCoup" id="J7RFZ3">
    <property type="interactions" value="470"/>
</dbReference>
<dbReference type="GO" id="GO:0005794">
    <property type="term" value="C:Golgi apparatus"/>
    <property type="evidence" value="ECO:0007669"/>
    <property type="project" value="UniProtKB-ARBA"/>
</dbReference>
<dbReference type="RefSeq" id="XP_012177305.1">
    <property type="nucleotide sequence ID" value="XM_012321915.1"/>
</dbReference>
<evidence type="ECO:0000256" key="2">
    <source>
        <dbReference type="ARBA" id="ARBA00022448"/>
    </source>
</evidence>
<evidence type="ECO:0000256" key="3">
    <source>
        <dbReference type="ARBA" id="ARBA00022927"/>
    </source>
</evidence>
<evidence type="ECO:0000256" key="1">
    <source>
        <dbReference type="ARBA" id="ARBA00008144"/>
    </source>
</evidence>
<evidence type="ECO:0000313" key="9">
    <source>
        <dbReference type="Proteomes" id="UP000006352"/>
    </source>
</evidence>
<dbReference type="OrthoDB" id="294853at2759"/>
<feature type="region of interest" description="Disordered" evidence="4">
    <location>
        <begin position="1582"/>
        <end position="1601"/>
    </location>
</feature>
<dbReference type="InterPro" id="IPR016024">
    <property type="entry name" value="ARM-type_fold"/>
</dbReference>
<dbReference type="SUPFAM" id="SSF48371">
    <property type="entry name" value="ARM repeat"/>
    <property type="match status" value="1"/>
</dbReference>
<feature type="domain" description="Mon2 C-terminal" evidence="6">
    <location>
        <begin position="1407"/>
        <end position="1580"/>
    </location>
</feature>
<organism evidence="8 9">
    <name type="scientific">Fibroporia radiculosa</name>
    <dbReference type="NCBI Taxonomy" id="599839"/>
    <lineage>
        <taxon>Eukaryota</taxon>
        <taxon>Fungi</taxon>
        <taxon>Dikarya</taxon>
        <taxon>Basidiomycota</taxon>
        <taxon>Agaricomycotina</taxon>
        <taxon>Agaricomycetes</taxon>
        <taxon>Polyporales</taxon>
        <taxon>Fibroporiaceae</taxon>
        <taxon>Fibroporia</taxon>
    </lineage>
</organism>
<dbReference type="PANTHER" id="PTHR10663">
    <property type="entry name" value="GUANYL-NUCLEOTIDE EXCHANGE FACTOR"/>
    <property type="match status" value="1"/>
</dbReference>
<feature type="compositionally biased region" description="Low complexity" evidence="4">
    <location>
        <begin position="707"/>
        <end position="730"/>
    </location>
</feature>
<gene>
    <name evidence="8" type="ORF">FIBRA_00015</name>
</gene>
<dbReference type="GeneID" id="24092933"/>
<dbReference type="InterPro" id="IPR032629">
    <property type="entry name" value="DCB_dom"/>
</dbReference>
<feature type="domain" description="Mon2/Sec7/BIG1-like HUS" evidence="5">
    <location>
        <begin position="202"/>
        <end position="369"/>
    </location>
</feature>
<dbReference type="Pfam" id="PF12783">
    <property type="entry name" value="Sec7-like_HUS"/>
    <property type="match status" value="1"/>
</dbReference>
<reference evidence="8 9" key="1">
    <citation type="journal article" date="2012" name="Appl. Environ. Microbiol.">
        <title>Short-read sequencing for genomic analysis of the brown rot fungus Fibroporia radiculosa.</title>
        <authorList>
            <person name="Tang J.D."/>
            <person name="Perkins A.D."/>
            <person name="Sonstegard T.S."/>
            <person name="Schroeder S.G."/>
            <person name="Burgess S.C."/>
            <person name="Diehl S.V."/>
        </authorList>
    </citation>
    <scope>NUCLEOTIDE SEQUENCE [LARGE SCALE GENOMIC DNA]</scope>
    <source>
        <strain evidence="8 9">TFFH 294</strain>
    </source>
</reference>
<dbReference type="PANTHER" id="PTHR10663:SF333">
    <property type="entry name" value="PROTEIN MON2 HOMOLOG"/>
    <property type="match status" value="1"/>
</dbReference>
<dbReference type="GO" id="GO:0015031">
    <property type="term" value="P:protein transport"/>
    <property type="evidence" value="ECO:0007669"/>
    <property type="project" value="UniProtKB-KW"/>
</dbReference>
<dbReference type="HOGENOM" id="CLU_001169_1_0_1"/>
<feature type="domain" description="Mon2/Sec7/BIG1-like dimerisation and cyclophilin-binding" evidence="7">
    <location>
        <begin position="4"/>
        <end position="175"/>
    </location>
</feature>
<evidence type="ECO:0000259" key="6">
    <source>
        <dbReference type="Pfam" id="PF16206"/>
    </source>
</evidence>
<dbReference type="Proteomes" id="UP000006352">
    <property type="component" value="Unassembled WGS sequence"/>
</dbReference>
<dbReference type="Pfam" id="PF16213">
    <property type="entry name" value="DCB"/>
    <property type="match status" value="1"/>
</dbReference>
<evidence type="ECO:0000259" key="7">
    <source>
        <dbReference type="Pfam" id="PF16213"/>
    </source>
</evidence>
<keyword evidence="2" id="KW-0813">Transport</keyword>
<dbReference type="InParanoid" id="J7RFZ3"/>
<evidence type="ECO:0000256" key="4">
    <source>
        <dbReference type="SAM" id="MobiDB-lite"/>
    </source>
</evidence>
<evidence type="ECO:0008006" key="10">
    <source>
        <dbReference type="Google" id="ProtNLM"/>
    </source>
</evidence>
<feature type="region of interest" description="Disordered" evidence="4">
    <location>
        <begin position="693"/>
        <end position="739"/>
    </location>
</feature>
<dbReference type="EMBL" id="HE796866">
    <property type="protein sequence ID" value="CCL98022.1"/>
    <property type="molecule type" value="Genomic_DNA"/>
</dbReference>
<dbReference type="Pfam" id="PF16206">
    <property type="entry name" value="Mon2_C"/>
    <property type="match status" value="2"/>
</dbReference>
<feature type="domain" description="Mon2 C-terminal" evidence="6">
    <location>
        <begin position="1082"/>
        <end position="1235"/>
    </location>
</feature>
<protein>
    <recommendedName>
        <fullName evidence="10">Protein MON2 homolog</fullName>
    </recommendedName>
</protein>
<dbReference type="InterPro" id="IPR032691">
    <property type="entry name" value="Mon2/Sec7/BIG1-like_HUS"/>
</dbReference>
<keyword evidence="3" id="KW-0653">Protein transport</keyword>
<dbReference type="STRING" id="599839.J7RFZ3"/>
<dbReference type="InterPro" id="IPR032817">
    <property type="entry name" value="Mon2_C"/>
</dbReference>
<evidence type="ECO:0000313" key="8">
    <source>
        <dbReference type="EMBL" id="CCL98022.1"/>
    </source>
</evidence>
<sequence>MSSLAFLVTELQSLASETRRKHPDVREAAEKSLAILRSSPEQATASLASDGPQSDDLLRPVFMGCATRNAKVVAISLGSLQRLIALKAVPHSGVPVIINTMSDCMNQGVDIQLRILQTLLSLITNFPAVHGGLLGDALLLCFKLQESRIAVVSSTAAATLRQLVMFVVDKVVDEDRRDIVDVTAMVETTLPNGDVKSLGPSAQDAFAVFQDLCLLANAERPRFLKLEILRKTFALELIESVLTNYHDLFRKHDELLLLLQHHLSPLLLKGLSDRPSFPLTLRSTRVVFLLLKQFSSELKTESEVFLMLLIRIVGSETGEADMIEAGHPQGSRPLWMRVLAMEIMRGLCSDAELMRSIWDRYDAEEGGSRIFTSLIASLKRLVTEKPSLLGVGTQMFGVGVPASASSTSDLSGYGLDVGGVAGMVANAASATVSGVASIISTEAGLSLHGSSMKLQCIDQLDKADSPVIPEAYIYLLGVQCLVALCEGFASFTGPLYNSLMIQRPRAAGEPVVRAPPALDLASLSPEEPATKQLRTVHDMMESGWPALLAALSFLISTNLSDELFVDVLGSYQALTTVAGMLGLSTPRDAFFTSLARLAIPTRVVSSLDSYSISAHTDPTTPRSAASTFSENLGLALSGSISSQPPGFSDRNMACLKVLVNSALFLAGSLDESWFNILEALQNADYVLTLRGTKNPASKRTNTGSGQTSHPSSRTASSSGSQAAGQSAKAGGAHGSIGQVQQHLRHPLLSDLDPDSMQHAIQRLFDASKNLDDGAFRHFVSSLCSLSSAMIGMQSEGSQSLLMDSESVDELVTSPSLSPPELAHRRRVSGIHLPRTLRSGDFGISKLGGVATLNMHRLIYRSPDIAWDPITGHLLSVIRSNVAPAAVRVQAARILDDILVVVPRNLSSTGELQPKVQRRVLEVLAQQVILDYVGVSGTNTEVRRMGFETLHQILQASGHTLVVGWEIIFEMLGSVCKPVTVALVPSASVETLAPPVSPDTPRGKPLPLGYANEKGQTSLVKIAFQSLTLVCDSLTSLSPEHLRLCISTLGQFGRQADTNIALTAAESLLWGVSDSIQAKRKDTEKEPEYSALWMFLLVEVLGLCTDARPEVRVGAIQTLFRTLQLYGATLSLETWDECVWKITFPLLDAITAAIRQVSLANEGGSFSDPHWDESKILALQSIGSIFNEFLASKIMPLASFVDAWDTFAGHILDSWMNDSRAVTSTALRCLDKAIKALPSEGDSAGKTVGALQRVWTACDKMGVAIFTKTSIPAGAVTPTPARSFQPFTQESLMVFVDVIRSVRSVGRSIDNQEWVYERLERLMSILKDVLTYPDSPDFRPDIDSLSPVQTVVMEVVDDVNLSASGVSSLVLRDLSEYSTLPFIAAFDIPSAEVSRSSSTPSKSPQKRVTYIALSKKVMPMLVNLFLRFKDQPMIYVDGTLERIFSAYAIPMKMKYECPAPSKFGSDPPLWKTATNNFLRIVRECGPQIQQIANDVPGNCKETIWRQVIETFKGAILADCSATETLPPDVQEAEENFDLALIASMEIDVIPYMGEGHIPDYLVVQLAKILHQGSRLREVDSYLSNPPSPALGTGSVAPKPESDRISQDFEKVDRFGSPDMTIGTTESGRFLPRERFSYWCFDLLFLICSNTAKDKVSSRKRVAALCIPTLLERCRMTLVEYIADESLRGNLPFPRIREEELLYVLQKLHRLELWPGTLWAALSESPSKYCEELPNIDQSLQPTQLITDAVKRSRKAHLFHFYSVLCEIVSIPRKMPSIWSSKDSLRSSITVTTLSATKSSVTQSSFADDVVHHRPIELDARTVVKECLKEIGKEMGVGR</sequence>
<name>J7RFZ3_9APHY</name>